<dbReference type="RefSeq" id="WP_209669202.1">
    <property type="nucleotide sequence ID" value="NZ_JAGGMS010000001.1"/>
</dbReference>
<protein>
    <submittedName>
        <fullName evidence="3">Cytochrome P450</fullName>
    </submittedName>
</protein>
<evidence type="ECO:0000256" key="1">
    <source>
        <dbReference type="ARBA" id="ARBA00010617"/>
    </source>
</evidence>
<organism evidence="3 4">
    <name type="scientific">Amycolatopsis magusensis</name>
    <dbReference type="NCBI Taxonomy" id="882444"/>
    <lineage>
        <taxon>Bacteria</taxon>
        <taxon>Bacillati</taxon>
        <taxon>Actinomycetota</taxon>
        <taxon>Actinomycetes</taxon>
        <taxon>Pseudonocardiales</taxon>
        <taxon>Pseudonocardiaceae</taxon>
        <taxon>Amycolatopsis</taxon>
    </lineage>
</organism>
<comment type="caution">
    <text evidence="3">The sequence shown here is derived from an EMBL/GenBank/DDBJ whole genome shotgun (WGS) entry which is preliminary data.</text>
</comment>
<evidence type="ECO:0000256" key="2">
    <source>
        <dbReference type="RuleBase" id="RU000461"/>
    </source>
</evidence>
<proteinExistence type="inferred from homology"/>
<keyword evidence="2" id="KW-0503">Monooxygenase</keyword>
<dbReference type="PROSITE" id="PS00086">
    <property type="entry name" value="CYTOCHROME_P450"/>
    <property type="match status" value="1"/>
</dbReference>
<keyword evidence="2" id="KW-0408">Iron</keyword>
<name>A0ABS4Q562_9PSEU</name>
<dbReference type="InterPro" id="IPR036396">
    <property type="entry name" value="Cyt_P450_sf"/>
</dbReference>
<dbReference type="EMBL" id="JAGGMS010000001">
    <property type="protein sequence ID" value="MBP2186260.1"/>
    <property type="molecule type" value="Genomic_DNA"/>
</dbReference>
<keyword evidence="4" id="KW-1185">Reference proteome</keyword>
<dbReference type="Gene3D" id="1.10.630.10">
    <property type="entry name" value="Cytochrome P450"/>
    <property type="match status" value="1"/>
</dbReference>
<dbReference type="PANTHER" id="PTHR46696:SF1">
    <property type="entry name" value="CYTOCHROME P450 YJIB-RELATED"/>
    <property type="match status" value="1"/>
</dbReference>
<dbReference type="PRINTS" id="PR00359">
    <property type="entry name" value="BP450"/>
</dbReference>
<dbReference type="CDD" id="cd11029">
    <property type="entry name" value="CYP107-like"/>
    <property type="match status" value="1"/>
</dbReference>
<dbReference type="InterPro" id="IPR017972">
    <property type="entry name" value="Cyt_P450_CS"/>
</dbReference>
<comment type="similarity">
    <text evidence="1 2">Belongs to the cytochrome P450 family.</text>
</comment>
<sequence>MAAVVEPVRLDDAFMQDPHGMAEVFRQEGPARPVVMPRGLRGWVITGYHEARALLADPRLSKNSERISELFQTQVDPGDNAESRTFASALTAHMLNSDPPEHTRLRKLVNKAFTPKSVDRLRPRMEQITDALLDEMAAHDEVDLLESFAFPLPITVICELLGVPEAQRAQFRDWSNTLVSADPSAPIEKAAGELVGYLRDLIERKRAEPGQDLLSDLVHISEDGDRLAEHELVPMAFLLLVAGHETTVNLIGNGVLALLRNPGQLAALRADPSLLPGAVEEFLRLDGPVNLATLRFTAEPVRVGDVEIGEGEFVLISLLAANRDGERFDHPSSLDVTRQAGGHLAFGHGIHYCVGAPLARIEAEIAIGRLLARFDGLALAAEPSRLRWRASTLMHGLETLPVRLG</sequence>
<keyword evidence="2" id="KW-0349">Heme</keyword>
<dbReference type="Proteomes" id="UP000741013">
    <property type="component" value="Unassembled WGS sequence"/>
</dbReference>
<dbReference type="SUPFAM" id="SSF48264">
    <property type="entry name" value="Cytochrome P450"/>
    <property type="match status" value="1"/>
</dbReference>
<evidence type="ECO:0000313" key="3">
    <source>
        <dbReference type="EMBL" id="MBP2186260.1"/>
    </source>
</evidence>
<gene>
    <name evidence="3" type="ORF">JOM49_007786</name>
</gene>
<dbReference type="Pfam" id="PF00067">
    <property type="entry name" value="p450"/>
    <property type="match status" value="1"/>
</dbReference>
<accession>A0ABS4Q562</accession>
<keyword evidence="2" id="KW-0479">Metal-binding</keyword>
<dbReference type="InterPro" id="IPR002397">
    <property type="entry name" value="Cyt_P450_B"/>
</dbReference>
<evidence type="ECO:0000313" key="4">
    <source>
        <dbReference type="Proteomes" id="UP000741013"/>
    </source>
</evidence>
<keyword evidence="2" id="KW-0560">Oxidoreductase</keyword>
<reference evidence="3 4" key="1">
    <citation type="submission" date="2021-03" db="EMBL/GenBank/DDBJ databases">
        <title>Sequencing the genomes of 1000 actinobacteria strains.</title>
        <authorList>
            <person name="Klenk H.-P."/>
        </authorList>
    </citation>
    <scope>NUCLEOTIDE SEQUENCE [LARGE SCALE GENOMIC DNA]</scope>
    <source>
        <strain evidence="3 4">DSM 45510</strain>
    </source>
</reference>
<dbReference type="InterPro" id="IPR001128">
    <property type="entry name" value="Cyt_P450"/>
</dbReference>
<dbReference type="PANTHER" id="PTHR46696">
    <property type="entry name" value="P450, PUTATIVE (EUROFUNG)-RELATED"/>
    <property type="match status" value="1"/>
</dbReference>